<keyword evidence="4 9" id="KW-0235">DNA replication</keyword>
<reference evidence="12 13" key="1">
    <citation type="submission" date="2023-08" db="EMBL/GenBank/DDBJ databases">
        <title>Microbacterium aquilitoris sp. nov. and Microbacterium gwkjibeachense sp. nov., isolated from beach.</title>
        <authorList>
            <person name="Lee S.D."/>
            <person name="Yang H."/>
            <person name="Kim I."/>
        </authorList>
    </citation>
    <scope>NUCLEOTIDE SEQUENCE [LARGE SCALE GENOMIC DNA]</scope>
    <source>
        <strain evidence="12 13">KSW4-11</strain>
    </source>
</reference>
<dbReference type="Gene3D" id="3.20.20.140">
    <property type="entry name" value="Metal-dependent hydrolases"/>
    <property type="match status" value="1"/>
</dbReference>
<evidence type="ECO:0000256" key="8">
    <source>
        <dbReference type="ARBA" id="ARBA00049244"/>
    </source>
</evidence>
<accession>A0ABU3GD31</accession>
<dbReference type="InterPro" id="IPR029460">
    <property type="entry name" value="DNAPol_HHH"/>
</dbReference>
<keyword evidence="7 9" id="KW-0234">DNA repair</keyword>
<feature type="region of interest" description="Disordered" evidence="10">
    <location>
        <begin position="1"/>
        <end position="48"/>
    </location>
</feature>
<dbReference type="NCBIfam" id="TIGR00594">
    <property type="entry name" value="polc"/>
    <property type="match status" value="1"/>
</dbReference>
<dbReference type="Gene3D" id="1.10.150.870">
    <property type="match status" value="1"/>
</dbReference>
<evidence type="ECO:0000256" key="3">
    <source>
        <dbReference type="ARBA" id="ARBA00022695"/>
    </source>
</evidence>
<dbReference type="RefSeq" id="WP_311862741.1">
    <property type="nucleotide sequence ID" value="NZ_JAUZVV010000002.1"/>
</dbReference>
<dbReference type="InterPro" id="IPR004805">
    <property type="entry name" value="DnaE2/DnaE/PolC"/>
</dbReference>
<comment type="function">
    <text evidence="9">DNA polymerase involved in damage-induced mutagenesis and translesion synthesis (TLS). It is not the major replicative DNA polymerase.</text>
</comment>
<dbReference type="CDD" id="cd04485">
    <property type="entry name" value="DnaE_OBF"/>
    <property type="match status" value="1"/>
</dbReference>
<keyword evidence="13" id="KW-1185">Reference proteome</keyword>
<dbReference type="SUPFAM" id="SSF47781">
    <property type="entry name" value="RuvA domain 2-like"/>
    <property type="match status" value="1"/>
</dbReference>
<name>A0ABU3GD31_9MICO</name>
<protein>
    <recommendedName>
        <fullName evidence="9">Error-prone DNA polymerase</fullName>
        <ecNumber evidence="9">2.7.7.7</ecNumber>
    </recommendedName>
</protein>
<dbReference type="CDD" id="cd07431">
    <property type="entry name" value="PHP_PolIIIA"/>
    <property type="match status" value="1"/>
</dbReference>
<dbReference type="SMART" id="SM00481">
    <property type="entry name" value="POLIIIAc"/>
    <property type="match status" value="1"/>
</dbReference>
<comment type="catalytic activity">
    <reaction evidence="8 9">
        <text>DNA(n) + a 2'-deoxyribonucleoside 5'-triphosphate = DNA(n+1) + diphosphate</text>
        <dbReference type="Rhea" id="RHEA:22508"/>
        <dbReference type="Rhea" id="RHEA-COMP:17339"/>
        <dbReference type="Rhea" id="RHEA-COMP:17340"/>
        <dbReference type="ChEBI" id="CHEBI:33019"/>
        <dbReference type="ChEBI" id="CHEBI:61560"/>
        <dbReference type="ChEBI" id="CHEBI:173112"/>
        <dbReference type="EC" id="2.7.7.7"/>
    </reaction>
</comment>
<dbReference type="InterPro" id="IPR004013">
    <property type="entry name" value="PHP_dom"/>
</dbReference>
<comment type="subcellular location">
    <subcellularLocation>
        <location evidence="9">Cytoplasm</location>
    </subcellularLocation>
</comment>
<evidence type="ECO:0000259" key="11">
    <source>
        <dbReference type="SMART" id="SM00481"/>
    </source>
</evidence>
<evidence type="ECO:0000256" key="6">
    <source>
        <dbReference type="ARBA" id="ARBA00022932"/>
    </source>
</evidence>
<evidence type="ECO:0000256" key="9">
    <source>
        <dbReference type="HAMAP-Rule" id="MF_01902"/>
    </source>
</evidence>
<dbReference type="EMBL" id="JAUZVV010000002">
    <property type="protein sequence ID" value="MDT3317719.1"/>
    <property type="molecule type" value="Genomic_DNA"/>
</dbReference>
<dbReference type="InterPro" id="IPR040982">
    <property type="entry name" value="DNA_pol3_finger"/>
</dbReference>
<keyword evidence="6 9" id="KW-0239">DNA-directed DNA polymerase</keyword>
<dbReference type="InterPro" id="IPR010994">
    <property type="entry name" value="RuvA_2-like"/>
</dbReference>
<proteinExistence type="inferred from homology"/>
<evidence type="ECO:0000256" key="2">
    <source>
        <dbReference type="ARBA" id="ARBA00022679"/>
    </source>
</evidence>
<feature type="region of interest" description="Disordered" evidence="10">
    <location>
        <begin position="904"/>
        <end position="975"/>
    </location>
</feature>
<feature type="compositionally biased region" description="Polar residues" evidence="10">
    <location>
        <begin position="1"/>
        <end position="11"/>
    </location>
</feature>
<dbReference type="InterPro" id="IPR023073">
    <property type="entry name" value="DnaE2"/>
</dbReference>
<dbReference type="Pfam" id="PF02811">
    <property type="entry name" value="PHP"/>
    <property type="match status" value="1"/>
</dbReference>
<dbReference type="NCBIfam" id="NF004225">
    <property type="entry name" value="PRK05672.1"/>
    <property type="match status" value="1"/>
</dbReference>
<dbReference type="InterPro" id="IPR003141">
    <property type="entry name" value="Pol/His_phosphatase_N"/>
</dbReference>
<keyword evidence="2 9" id="KW-0808">Transferase</keyword>
<keyword evidence="5 9" id="KW-0227">DNA damage</keyword>
<evidence type="ECO:0000256" key="1">
    <source>
        <dbReference type="ARBA" id="ARBA00022490"/>
    </source>
</evidence>
<dbReference type="Pfam" id="PF14579">
    <property type="entry name" value="HHH_6"/>
    <property type="match status" value="1"/>
</dbReference>
<dbReference type="EC" id="2.7.7.7" evidence="9"/>
<keyword evidence="3 9" id="KW-0548">Nucleotidyltransferase</keyword>
<evidence type="ECO:0000256" key="10">
    <source>
        <dbReference type="SAM" id="MobiDB-lite"/>
    </source>
</evidence>
<dbReference type="PANTHER" id="PTHR32294:SF4">
    <property type="entry name" value="ERROR-PRONE DNA POLYMERASE"/>
    <property type="match status" value="1"/>
</dbReference>
<feature type="domain" description="Polymerase/histidinol phosphatase N-terminal" evidence="11">
    <location>
        <begin position="61"/>
        <end position="128"/>
    </location>
</feature>
<dbReference type="GO" id="GO:0003887">
    <property type="term" value="F:DNA-directed DNA polymerase activity"/>
    <property type="evidence" value="ECO:0007669"/>
    <property type="project" value="UniProtKB-EC"/>
</dbReference>
<dbReference type="Pfam" id="PF17657">
    <property type="entry name" value="DNA_pol3_finger"/>
    <property type="match status" value="1"/>
</dbReference>
<feature type="compositionally biased region" description="Basic and acidic residues" evidence="10">
    <location>
        <begin position="904"/>
        <end position="947"/>
    </location>
</feature>
<feature type="compositionally biased region" description="Basic and acidic residues" evidence="10">
    <location>
        <begin position="13"/>
        <end position="25"/>
    </location>
</feature>
<dbReference type="PANTHER" id="PTHR32294">
    <property type="entry name" value="DNA POLYMERASE III SUBUNIT ALPHA"/>
    <property type="match status" value="1"/>
</dbReference>
<evidence type="ECO:0000256" key="5">
    <source>
        <dbReference type="ARBA" id="ARBA00022763"/>
    </source>
</evidence>
<sequence>MGWGNNPSVSWSEMERILSDRRRPEGAPAGTDGGDSPAWSHKRGKYRAPEIERPRNAVPYAELHAHSSFSFLDGASSPEDLVEEAERLGLHALAITDHDGFYGIVRFAEAAEHLQLQTVFGAELSLGLPGPQNGEPDPHGTHLLVLARGEEGYHRLAAAITHAQLSGGEKGRPVYDLHDLADRAGGHWQVLTGCRKGAVRQALAADGPAAAAYELDRLVDLFGPERVDVELIDQGAPTDSRDNDVLAALAAERGLPVVATNNVHYAVPEKVHLAAAVAAVRANRGLDELDGWLPSHASAHLRSGAEMARRFRRYPGAVERTVELADELAFPLRRAKPALPKMKVPEGHTPMTWLRHLVWEAVPRKYPDATDANRARIEKELGVIEQKDFPGYFLIVHGIVQEARRRGILCQGRGSAANSAVCYLLDITAIDSIFYDLPFERFLSALRDEEPDIDVDFDSDRREEIIQWVYETYGRERAAQVANVIQYRPKNAVRDMAKALGHSPGQQDAWSKQVERWGAVLDTPPDHDIPERVIEYAGELLKAPRHLGIHSGGMVLTDRPVGEVVPIEHARMENRTVIQWDKDDAAWMGLVKFDLLGLGMLAALQYCFDMIQAATGETWSLDTMPKEEAAVYDMLCRADSIGVFQVESRAQMGLLPRLQPRKFYDLVVEIALIRPGPIQGGAVHPFVRRKLGEEPITYAHPKLKPVLERTLGIPVFQEQLMQMGMAVGDLSGEDADLLRRAMGSKRGIERIDSLKKKLYEGMARNGLTGKAADDIYVKIQAFANFGFAESHSLSFGLLVYASSWLKLHYPAAFLAALLRAQPMGFYSPATLTADARRHEVEVRRPDLHASGVDAGLEPVDGGGAGAEVGRRAGIGRAAEAGLAAEVGRHAEIGRAAEICRREDVGRREDVSSGIPPRERRSPLEGRDAEGRDSEGRDAEGRDAEHRRPPTGRDSCTDRIQPPVPEFDRSLPDDSAAHRRDGNFAVRLGLASITGIGVPLATKIVAEREASGPYRDLRDLVRRTGATAAQLEALATAGAFESLGITRREGIWLAGDAAQDRQEFLEGSLVSVQPPLFPDQSSYDVLAADLWATGVSADDHPLTHYRSQLDARGVITSRGMREHEVGRRIEVAGLVTHRQRPATASGITFLNLEDEHGVMNVICSVGVWNRYRRILRDSPALIARGMLERSPEGVTNLVADAFEDLRVGVQHRSRDFR</sequence>
<evidence type="ECO:0000256" key="7">
    <source>
        <dbReference type="ARBA" id="ARBA00023204"/>
    </source>
</evidence>
<dbReference type="SUPFAM" id="SSF89550">
    <property type="entry name" value="PHP domain-like"/>
    <property type="match status" value="1"/>
</dbReference>
<feature type="compositionally biased region" description="Basic and acidic residues" evidence="10">
    <location>
        <begin position="965"/>
        <end position="975"/>
    </location>
</feature>
<dbReference type="InterPro" id="IPR016195">
    <property type="entry name" value="Pol/histidinol_Pase-like"/>
</dbReference>
<gene>
    <name evidence="9" type="primary">dnaE2</name>
    <name evidence="12" type="ORF">Q9S71_12905</name>
</gene>
<comment type="caution">
    <text evidence="12">The sequence shown here is derived from an EMBL/GenBank/DDBJ whole genome shotgun (WGS) entry which is preliminary data.</text>
</comment>
<evidence type="ECO:0000313" key="12">
    <source>
        <dbReference type="EMBL" id="MDT3317719.1"/>
    </source>
</evidence>
<dbReference type="Proteomes" id="UP001251849">
    <property type="component" value="Unassembled WGS sequence"/>
</dbReference>
<dbReference type="InterPro" id="IPR011708">
    <property type="entry name" value="DNA_pol3_alpha_NTPase_dom"/>
</dbReference>
<comment type="similarity">
    <text evidence="9">Belongs to the DNA polymerase type-C family. DnaE2 subfamily.</text>
</comment>
<dbReference type="Pfam" id="PF07733">
    <property type="entry name" value="DNA_pol3_alpha"/>
    <property type="match status" value="1"/>
</dbReference>
<evidence type="ECO:0000256" key="4">
    <source>
        <dbReference type="ARBA" id="ARBA00022705"/>
    </source>
</evidence>
<organism evidence="12 13">
    <name type="scientific">Microbacterium gawkjiense</name>
    <dbReference type="NCBI Taxonomy" id="3067309"/>
    <lineage>
        <taxon>Bacteria</taxon>
        <taxon>Bacillati</taxon>
        <taxon>Actinomycetota</taxon>
        <taxon>Actinomycetes</taxon>
        <taxon>Micrococcales</taxon>
        <taxon>Microbacteriaceae</taxon>
        <taxon>Microbacterium</taxon>
    </lineage>
</organism>
<dbReference type="HAMAP" id="MF_01902">
    <property type="entry name" value="DNApol_error_prone"/>
    <property type="match status" value="1"/>
</dbReference>
<evidence type="ECO:0000313" key="13">
    <source>
        <dbReference type="Proteomes" id="UP001251849"/>
    </source>
</evidence>
<keyword evidence="1 9" id="KW-0963">Cytoplasm</keyword>